<evidence type="ECO:0000256" key="6">
    <source>
        <dbReference type="ARBA" id="ARBA00022605"/>
    </source>
</evidence>
<evidence type="ECO:0000256" key="2">
    <source>
        <dbReference type="ARBA" id="ARBA00006774"/>
    </source>
</evidence>
<dbReference type="NCBIfam" id="TIGR00120">
    <property type="entry name" value="ArgJ"/>
    <property type="match status" value="1"/>
</dbReference>
<evidence type="ECO:0000256" key="1">
    <source>
        <dbReference type="ARBA" id="ARBA00004496"/>
    </source>
</evidence>
<feature type="site" description="Involved in the stabilization of negative charge on the oxyanion by the formation of the oxyanion hole" evidence="11">
    <location>
        <position position="121"/>
    </location>
</feature>
<dbReference type="Gene3D" id="3.60.70.12">
    <property type="entry name" value="L-amino peptidase D-ALA esterase/amidase"/>
    <property type="match status" value="1"/>
</dbReference>
<evidence type="ECO:0000313" key="12">
    <source>
        <dbReference type="EMBL" id="SFP15867.1"/>
    </source>
</evidence>
<dbReference type="GO" id="GO:0006526">
    <property type="term" value="P:L-arginine biosynthetic process"/>
    <property type="evidence" value="ECO:0007669"/>
    <property type="project" value="UniProtKB-UniRule"/>
</dbReference>
<dbReference type="PANTHER" id="PTHR23100:SF0">
    <property type="entry name" value="ARGININE BIOSYNTHESIS BIFUNCTIONAL PROTEIN ARGJ, MITOCHONDRIAL"/>
    <property type="match status" value="1"/>
</dbReference>
<feature type="site" description="Cleavage; by autolysis" evidence="11">
    <location>
        <begin position="195"/>
        <end position="196"/>
    </location>
</feature>
<dbReference type="GO" id="GO:0004042">
    <property type="term" value="F:L-glutamate N-acetyltransferase activity"/>
    <property type="evidence" value="ECO:0007669"/>
    <property type="project" value="UniProtKB-UniRule"/>
</dbReference>
<keyword evidence="13" id="KW-1185">Reference proteome</keyword>
<feature type="binding site" evidence="11">
    <location>
        <position position="196"/>
    </location>
    <ligand>
        <name>substrate</name>
    </ligand>
</feature>
<feature type="binding site" evidence="11">
    <location>
        <position position="286"/>
    </location>
    <ligand>
        <name>substrate</name>
    </ligand>
</feature>
<feature type="binding site" evidence="11">
    <location>
        <position position="409"/>
    </location>
    <ligand>
        <name>substrate</name>
    </ligand>
</feature>
<comment type="pathway">
    <text evidence="11">Amino-acid biosynthesis; L-arginine biosynthesis; L-ornithine and N-acetyl-L-glutamate from L-glutamate and N(2)-acetyl-L-ornithine (cyclic): step 1/1.</text>
</comment>
<dbReference type="AlphaFoldDB" id="A0A1I5N2D4"/>
<dbReference type="Proteomes" id="UP000199236">
    <property type="component" value="Unassembled WGS sequence"/>
</dbReference>
<dbReference type="RefSeq" id="WP_090075662.1">
    <property type="nucleotide sequence ID" value="NZ_FOVR01000025.1"/>
</dbReference>
<dbReference type="EC" id="2.3.1.35" evidence="11"/>
<dbReference type="SUPFAM" id="SSF56266">
    <property type="entry name" value="DmpA/ArgJ-like"/>
    <property type="match status" value="1"/>
</dbReference>
<organism evidence="12 13">
    <name type="scientific">Cohaesibacter marisflavi</name>
    <dbReference type="NCBI Taxonomy" id="655353"/>
    <lineage>
        <taxon>Bacteria</taxon>
        <taxon>Pseudomonadati</taxon>
        <taxon>Pseudomonadota</taxon>
        <taxon>Alphaproteobacteria</taxon>
        <taxon>Hyphomicrobiales</taxon>
        <taxon>Cohaesibacteraceae</taxon>
    </lineage>
</organism>
<keyword evidence="7 11" id="KW-0808">Transferase</keyword>
<dbReference type="EC" id="2.3.1.1" evidence="11"/>
<dbReference type="UniPathway" id="UPA00068">
    <property type="reaction ID" value="UER00106"/>
</dbReference>
<proteinExistence type="inferred from homology"/>
<dbReference type="NCBIfam" id="NF003802">
    <property type="entry name" value="PRK05388.1"/>
    <property type="match status" value="1"/>
</dbReference>
<feature type="binding site" evidence="11">
    <location>
        <position position="185"/>
    </location>
    <ligand>
        <name>substrate</name>
    </ligand>
</feature>
<evidence type="ECO:0000256" key="8">
    <source>
        <dbReference type="ARBA" id="ARBA00022813"/>
    </source>
</evidence>
<dbReference type="STRING" id="655353.SAMN04488056_12510"/>
<dbReference type="GO" id="GO:0005737">
    <property type="term" value="C:cytoplasm"/>
    <property type="evidence" value="ECO:0007669"/>
    <property type="project" value="UniProtKB-SubCell"/>
</dbReference>
<dbReference type="InterPro" id="IPR016117">
    <property type="entry name" value="ArgJ-like_dom_sf"/>
</dbReference>
<dbReference type="EMBL" id="FOVR01000025">
    <property type="protein sequence ID" value="SFP15867.1"/>
    <property type="molecule type" value="Genomic_DNA"/>
</dbReference>
<feature type="binding site" evidence="11">
    <location>
        <position position="159"/>
    </location>
    <ligand>
        <name>substrate</name>
    </ligand>
</feature>
<evidence type="ECO:0000256" key="7">
    <source>
        <dbReference type="ARBA" id="ARBA00022679"/>
    </source>
</evidence>
<keyword evidence="5 11" id="KW-0055">Arginine biosynthesis</keyword>
<gene>
    <name evidence="11" type="primary">argJ</name>
    <name evidence="12" type="ORF">SAMN04488056_12510</name>
</gene>
<comment type="similarity">
    <text evidence="2 11">Belongs to the ArgJ family.</text>
</comment>
<dbReference type="Pfam" id="PF01960">
    <property type="entry name" value="ArgJ"/>
    <property type="match status" value="1"/>
</dbReference>
<feature type="chain" id="PRO_5023359739" description="Arginine biosynthesis bifunctional protein ArgJ beta chain" evidence="11">
    <location>
        <begin position="196"/>
        <end position="414"/>
    </location>
</feature>
<comment type="subcellular location">
    <subcellularLocation>
        <location evidence="1 11">Cytoplasm</location>
    </subcellularLocation>
</comment>
<evidence type="ECO:0000256" key="4">
    <source>
        <dbReference type="ARBA" id="ARBA00022490"/>
    </source>
</evidence>
<dbReference type="CDD" id="cd02152">
    <property type="entry name" value="OAT"/>
    <property type="match status" value="1"/>
</dbReference>
<dbReference type="GO" id="GO:0006592">
    <property type="term" value="P:ornithine biosynthetic process"/>
    <property type="evidence" value="ECO:0007669"/>
    <property type="project" value="TreeGrafter"/>
</dbReference>
<feature type="binding site" evidence="11">
    <location>
        <position position="414"/>
    </location>
    <ligand>
        <name>substrate</name>
    </ligand>
</feature>
<dbReference type="HAMAP" id="MF_01106">
    <property type="entry name" value="ArgJ"/>
    <property type="match status" value="1"/>
</dbReference>
<dbReference type="GO" id="GO:0004358">
    <property type="term" value="F:L-glutamate N-acetyltransferase activity, acting on acetyl-L-ornithine as donor"/>
    <property type="evidence" value="ECO:0007669"/>
    <property type="project" value="UniProtKB-UniRule"/>
</dbReference>
<evidence type="ECO:0000256" key="3">
    <source>
        <dbReference type="ARBA" id="ARBA00011475"/>
    </source>
</evidence>
<comment type="subunit">
    <text evidence="3 11">Heterotetramer of two alpha and two beta chains.</text>
</comment>
<evidence type="ECO:0000313" key="13">
    <source>
        <dbReference type="Proteomes" id="UP000199236"/>
    </source>
</evidence>
<comment type="function">
    <text evidence="11">Catalyzes two activities which are involved in the cyclic version of arginine biosynthesis: the synthesis of N-acetylglutamate from glutamate and acetyl-CoA as the acetyl donor, and of ornithine by transacetylation between N(2)-acetylornithine and glutamate.</text>
</comment>
<dbReference type="InterPro" id="IPR002813">
    <property type="entry name" value="Arg_biosynth_ArgJ"/>
</dbReference>
<dbReference type="Gene3D" id="3.10.20.340">
    <property type="entry name" value="ArgJ beta chain, C-terminal domain"/>
    <property type="match status" value="1"/>
</dbReference>
<comment type="catalytic activity">
    <reaction evidence="11">
        <text>N(2)-acetyl-L-ornithine + L-glutamate = N-acetyl-L-glutamate + L-ornithine</text>
        <dbReference type="Rhea" id="RHEA:15349"/>
        <dbReference type="ChEBI" id="CHEBI:29985"/>
        <dbReference type="ChEBI" id="CHEBI:44337"/>
        <dbReference type="ChEBI" id="CHEBI:46911"/>
        <dbReference type="ChEBI" id="CHEBI:57805"/>
        <dbReference type="EC" id="2.3.1.35"/>
    </reaction>
</comment>
<feature type="site" description="Involved in the stabilization of negative charge on the oxyanion by the formation of the oxyanion hole" evidence="11">
    <location>
        <position position="122"/>
    </location>
</feature>
<feature type="active site" description="Nucleophile" evidence="11">
    <location>
        <position position="196"/>
    </location>
</feature>
<keyword evidence="8 11" id="KW-0068">Autocatalytic cleavage</keyword>
<dbReference type="PANTHER" id="PTHR23100">
    <property type="entry name" value="ARGININE BIOSYNTHESIS BIFUNCTIONAL PROTEIN ARGJ"/>
    <property type="match status" value="1"/>
</dbReference>
<comment type="pathway">
    <text evidence="11">Amino-acid biosynthesis; L-arginine biosynthesis; N(2)-acetyl-L-ornithine from L-glutamate: step 1/4.</text>
</comment>
<dbReference type="FunFam" id="3.10.20.340:FF:000003">
    <property type="entry name" value="Arginine biosynthesis bifunctional protein ArgJ"/>
    <property type="match status" value="1"/>
</dbReference>
<keyword evidence="4 11" id="KW-0963">Cytoplasm</keyword>
<feature type="chain" id="PRO_5023359740" description="Arginine biosynthesis bifunctional protein ArgJ alpha chain" evidence="11">
    <location>
        <begin position="1"/>
        <end position="195"/>
    </location>
</feature>
<evidence type="ECO:0000256" key="11">
    <source>
        <dbReference type="HAMAP-Rule" id="MF_01106"/>
    </source>
</evidence>
<protein>
    <recommendedName>
        <fullName evidence="11">Arginine biosynthesis bifunctional protein ArgJ</fullName>
    </recommendedName>
    <domain>
        <recommendedName>
            <fullName evidence="11">Glutamate N-acetyltransferase</fullName>
            <ecNumber evidence="11">2.3.1.35</ecNumber>
        </recommendedName>
        <alternativeName>
            <fullName evidence="11">Ornithine acetyltransferase</fullName>
            <shortName evidence="11">OATase</shortName>
        </alternativeName>
        <alternativeName>
            <fullName evidence="11">Ornithine transacetylase</fullName>
        </alternativeName>
    </domain>
    <domain>
        <recommendedName>
            <fullName evidence="11">Amino-acid acetyltransferase</fullName>
            <ecNumber evidence="11">2.3.1.1</ecNumber>
        </recommendedName>
        <alternativeName>
            <fullName evidence="11">N-acetylglutamate synthase</fullName>
            <shortName evidence="11">AGSase</shortName>
        </alternativeName>
    </domain>
    <component>
        <recommendedName>
            <fullName evidence="11">Arginine biosynthesis bifunctional protein ArgJ alpha chain</fullName>
        </recommendedName>
    </component>
    <component>
        <recommendedName>
            <fullName evidence="11">Arginine biosynthesis bifunctional protein ArgJ beta chain</fullName>
        </recommendedName>
    </component>
</protein>
<reference evidence="12 13" key="1">
    <citation type="submission" date="2016-10" db="EMBL/GenBank/DDBJ databases">
        <authorList>
            <person name="de Groot N.N."/>
        </authorList>
    </citation>
    <scope>NUCLEOTIDE SEQUENCE [LARGE SCALE GENOMIC DNA]</scope>
    <source>
        <strain evidence="12 13">CGMCC 1.9157</strain>
    </source>
</reference>
<name>A0A1I5N2D4_9HYPH</name>
<dbReference type="FunFam" id="3.60.70.12:FF:000001">
    <property type="entry name" value="Arginine biosynthesis bifunctional protein ArgJ, chloroplastic"/>
    <property type="match status" value="1"/>
</dbReference>
<dbReference type="OrthoDB" id="9804242at2"/>
<evidence type="ECO:0000256" key="10">
    <source>
        <dbReference type="ARBA" id="ARBA00023315"/>
    </source>
</evidence>
<sequence length="414" mass="42676">MELKPSPFAPTDYPALDAIGGFRLGVAATGVKYKGRNDLLIVEMAEGTSVAGVYTKSKCPSAPVDWCKAHLGGGSARALVVNASNANAFTGSAGEKTVSAVAAAAAEACGGKASEIFMASTGVIGEPLDPAPITSLFGTLFDPEKADASFMDAARAIMTTDTFVKVATASVDIDGTTVAIHGIAKGSGMIAPDMATMLGFVFTDAPIASEALQGLLSKHVDTSFNAITVDSDTSTSDTLMVFASGAAKGRGCPEIEVADDPRLEAFSDALSALLQDLAKMVVRDGEGASKFLEITISGAEDNAAAKRVALAVANSPLVKTAAAGEDANWGRVVAAVGKAGEMADRDKLAIWFGPYRLAVDGMRDAEYSEELASDYMKNGEIEIRADLGVGEGTATVWTCDLTHGYITINGDYRS</sequence>
<dbReference type="InterPro" id="IPR042195">
    <property type="entry name" value="ArgJ_beta_C"/>
</dbReference>
<evidence type="ECO:0000256" key="5">
    <source>
        <dbReference type="ARBA" id="ARBA00022571"/>
    </source>
</evidence>
<comment type="catalytic activity">
    <reaction evidence="11">
        <text>L-glutamate + acetyl-CoA = N-acetyl-L-glutamate + CoA + H(+)</text>
        <dbReference type="Rhea" id="RHEA:24292"/>
        <dbReference type="ChEBI" id="CHEBI:15378"/>
        <dbReference type="ChEBI" id="CHEBI:29985"/>
        <dbReference type="ChEBI" id="CHEBI:44337"/>
        <dbReference type="ChEBI" id="CHEBI:57287"/>
        <dbReference type="ChEBI" id="CHEBI:57288"/>
        <dbReference type="EC" id="2.3.1.1"/>
    </reaction>
</comment>
<accession>A0A1I5N2D4</accession>
<evidence type="ECO:0000256" key="9">
    <source>
        <dbReference type="ARBA" id="ARBA00023268"/>
    </source>
</evidence>
<keyword evidence="9 11" id="KW-0511">Multifunctional enzyme</keyword>
<keyword evidence="10 11" id="KW-0012">Acyltransferase</keyword>
<keyword evidence="6 11" id="KW-0028">Amino-acid biosynthesis</keyword>